<organism evidence="8 9">
    <name type="scientific">Carpinus fangiana</name>
    <dbReference type="NCBI Taxonomy" id="176857"/>
    <lineage>
        <taxon>Eukaryota</taxon>
        <taxon>Viridiplantae</taxon>
        <taxon>Streptophyta</taxon>
        <taxon>Embryophyta</taxon>
        <taxon>Tracheophyta</taxon>
        <taxon>Spermatophyta</taxon>
        <taxon>Magnoliopsida</taxon>
        <taxon>eudicotyledons</taxon>
        <taxon>Gunneridae</taxon>
        <taxon>Pentapetalae</taxon>
        <taxon>rosids</taxon>
        <taxon>fabids</taxon>
        <taxon>Fagales</taxon>
        <taxon>Betulaceae</taxon>
        <taxon>Carpinus</taxon>
    </lineage>
</organism>
<evidence type="ECO:0000259" key="7">
    <source>
        <dbReference type="PROSITE" id="PS50071"/>
    </source>
</evidence>
<feature type="compositionally biased region" description="Polar residues" evidence="6">
    <location>
        <begin position="1"/>
        <end position="24"/>
    </location>
</feature>
<dbReference type="InterPro" id="IPR001356">
    <property type="entry name" value="HD"/>
</dbReference>
<comment type="caution">
    <text evidence="8">The sequence shown here is derived from an EMBL/GenBank/DDBJ whole genome shotgun (WGS) entry which is preliminary data.</text>
</comment>
<feature type="DNA-binding region" description="Homeobox" evidence="5">
    <location>
        <begin position="390"/>
        <end position="452"/>
    </location>
</feature>
<feature type="region of interest" description="Disordered" evidence="6">
    <location>
        <begin position="1"/>
        <end position="294"/>
    </location>
</feature>
<evidence type="ECO:0000256" key="4">
    <source>
        <dbReference type="ARBA" id="ARBA00023242"/>
    </source>
</evidence>
<sequence length="461" mass="50749">MLYQSSLSSPVNHFQTSVSSSNTHLHADSMSDDRKQPNLPSFNEQFRSLIPPSSDPHTRNHDHDASLAGPLPPSSSTIQSPQKRSREEYTSPYQDSRHQHHHPADGRSHDWPTRPTDHDEHRAKRRSEAGLTDDRRRESETYGSSTSNNSRASFASSASFPHPALPEASPTGPPSQPFSSTFRGQPSLPAASPSGPPMQPFSAFSRSQHARRQSFTWPQGQVSLPPSSVSAPQHVLPPPPGLQPSSPQYNVPMPTLQRGVGEAAPGAASNQYAQHRRASYHDEPTGSNLPRRPPVLDTQSVDALRPPRICTHCQQNPHAPRHVDCPHVHNPSPTHQASLQRPVLQGPPVGYGQHSSSASSYGPGPHAIHPTTENYSWQAGAGPGGPSEHNRRRRGNLPKESTNILNSWFNAHASYPYPKEDEKQALQQQCNLTMAQISNWFINARRRRNPNRINNGIASHP</sequence>
<dbReference type="SUPFAM" id="SSF46689">
    <property type="entry name" value="Homeodomain-like"/>
    <property type="match status" value="1"/>
</dbReference>
<keyword evidence="2 5" id="KW-0238">DNA-binding</keyword>
<proteinExistence type="predicted"/>
<evidence type="ECO:0000256" key="3">
    <source>
        <dbReference type="ARBA" id="ARBA00023155"/>
    </source>
</evidence>
<dbReference type="GO" id="GO:0003677">
    <property type="term" value="F:DNA binding"/>
    <property type="evidence" value="ECO:0007669"/>
    <property type="project" value="UniProtKB-UniRule"/>
</dbReference>
<gene>
    <name evidence="8" type="ORF">FH972_025431</name>
</gene>
<keyword evidence="3 5" id="KW-0371">Homeobox</keyword>
<name>A0A5N6L110_9ROSI</name>
<dbReference type="Gene3D" id="1.10.10.60">
    <property type="entry name" value="Homeodomain-like"/>
    <property type="match status" value="1"/>
</dbReference>
<dbReference type="AlphaFoldDB" id="A0A5N6L110"/>
<dbReference type="InterPro" id="IPR009057">
    <property type="entry name" value="Homeodomain-like_sf"/>
</dbReference>
<evidence type="ECO:0000256" key="1">
    <source>
        <dbReference type="ARBA" id="ARBA00004123"/>
    </source>
</evidence>
<dbReference type="GO" id="GO:0006355">
    <property type="term" value="P:regulation of DNA-templated transcription"/>
    <property type="evidence" value="ECO:0007669"/>
    <property type="project" value="InterPro"/>
</dbReference>
<feature type="compositionally biased region" description="Basic and acidic residues" evidence="6">
    <location>
        <begin position="25"/>
        <end position="36"/>
    </location>
</feature>
<dbReference type="GO" id="GO:0005634">
    <property type="term" value="C:nucleus"/>
    <property type="evidence" value="ECO:0007669"/>
    <property type="project" value="UniProtKB-SubCell"/>
</dbReference>
<evidence type="ECO:0000313" key="8">
    <source>
        <dbReference type="EMBL" id="KAB8527779.1"/>
    </source>
</evidence>
<feature type="compositionally biased region" description="Polar residues" evidence="6">
    <location>
        <begin position="202"/>
        <end position="231"/>
    </location>
</feature>
<evidence type="ECO:0000256" key="5">
    <source>
        <dbReference type="PROSITE-ProRule" id="PRU00108"/>
    </source>
</evidence>
<dbReference type="EMBL" id="VIBQ01000056">
    <property type="protein sequence ID" value="KAB8527779.1"/>
    <property type="molecule type" value="Genomic_DNA"/>
</dbReference>
<dbReference type="EMBL" id="VIBQ01000056">
    <property type="protein sequence ID" value="KAB8527778.1"/>
    <property type="molecule type" value="Genomic_DNA"/>
</dbReference>
<comment type="subcellular location">
    <subcellularLocation>
        <location evidence="1 5">Nucleus</location>
    </subcellularLocation>
</comment>
<dbReference type="InterPro" id="IPR008422">
    <property type="entry name" value="KN_HD"/>
</dbReference>
<evidence type="ECO:0000313" key="9">
    <source>
        <dbReference type="Proteomes" id="UP000327013"/>
    </source>
</evidence>
<feature type="compositionally biased region" description="Low complexity" evidence="6">
    <location>
        <begin position="144"/>
        <end position="160"/>
    </location>
</feature>
<feature type="compositionally biased region" description="Basic and acidic residues" evidence="6">
    <location>
        <begin position="56"/>
        <end position="65"/>
    </location>
</feature>
<feature type="domain" description="Homeobox" evidence="7">
    <location>
        <begin position="388"/>
        <end position="451"/>
    </location>
</feature>
<feature type="region of interest" description="Disordered" evidence="6">
    <location>
        <begin position="350"/>
        <end position="398"/>
    </location>
</feature>
<keyword evidence="4 5" id="KW-0539">Nucleus</keyword>
<dbReference type="OrthoDB" id="10056939at2759"/>
<dbReference type="SMART" id="SM00389">
    <property type="entry name" value="HOX"/>
    <property type="match status" value="1"/>
</dbReference>
<dbReference type="PANTHER" id="PTHR11850">
    <property type="entry name" value="HOMEOBOX PROTEIN TRANSCRIPTION FACTORS"/>
    <property type="match status" value="1"/>
</dbReference>
<dbReference type="Proteomes" id="UP000327013">
    <property type="component" value="Unassembled WGS sequence"/>
</dbReference>
<dbReference type="InterPro" id="IPR050224">
    <property type="entry name" value="TALE_homeobox"/>
</dbReference>
<accession>A0A5N6L110</accession>
<evidence type="ECO:0000256" key="2">
    <source>
        <dbReference type="ARBA" id="ARBA00023125"/>
    </source>
</evidence>
<dbReference type="Pfam" id="PF05920">
    <property type="entry name" value="Homeobox_KN"/>
    <property type="match status" value="1"/>
</dbReference>
<protein>
    <recommendedName>
        <fullName evidence="7">Homeobox domain-containing protein</fullName>
    </recommendedName>
</protein>
<dbReference type="PROSITE" id="PS50071">
    <property type="entry name" value="HOMEOBOX_2"/>
    <property type="match status" value="1"/>
</dbReference>
<keyword evidence="9" id="KW-1185">Reference proteome</keyword>
<evidence type="ECO:0000256" key="6">
    <source>
        <dbReference type="SAM" id="MobiDB-lite"/>
    </source>
</evidence>
<feature type="compositionally biased region" description="Basic and acidic residues" evidence="6">
    <location>
        <begin position="102"/>
        <end position="140"/>
    </location>
</feature>
<reference evidence="8 9" key="1">
    <citation type="submission" date="2019-06" db="EMBL/GenBank/DDBJ databases">
        <title>A chromosomal-level reference genome of Carpinus fangiana (Coryloideae, Betulaceae).</title>
        <authorList>
            <person name="Yang X."/>
            <person name="Wang Z."/>
            <person name="Zhang L."/>
            <person name="Hao G."/>
            <person name="Liu J."/>
            <person name="Yang Y."/>
        </authorList>
    </citation>
    <scope>NUCLEOTIDE SEQUENCE [LARGE SCALE GENOMIC DNA]</scope>
    <source>
        <strain evidence="8">Cfa_2016G</strain>
        <tissue evidence="8">Leaf</tissue>
    </source>
</reference>
<dbReference type="CDD" id="cd00086">
    <property type="entry name" value="homeodomain"/>
    <property type="match status" value="1"/>
</dbReference>